<dbReference type="Gene3D" id="1.10.1200.10">
    <property type="entry name" value="ACP-like"/>
    <property type="match status" value="1"/>
</dbReference>
<evidence type="ECO:0000313" key="3">
    <source>
        <dbReference type="Proteomes" id="UP000579153"/>
    </source>
</evidence>
<evidence type="ECO:0000259" key="1">
    <source>
        <dbReference type="PROSITE" id="PS50075"/>
    </source>
</evidence>
<sequence>MVEAHAGIDDASGLSADSDLWAAGMTSLASVRLLLALEDEFSIEFEQSKLSADTLRSLHRITAEIQEAARDHGR</sequence>
<reference evidence="2 3" key="1">
    <citation type="submission" date="2020-08" db="EMBL/GenBank/DDBJ databases">
        <title>Sequencing the genomes of 1000 actinobacteria strains.</title>
        <authorList>
            <person name="Klenk H.-P."/>
        </authorList>
    </citation>
    <scope>NUCLEOTIDE SEQUENCE [LARGE SCALE GENOMIC DNA]</scope>
    <source>
        <strain evidence="2 3">DSM 45507</strain>
    </source>
</reference>
<dbReference type="Proteomes" id="UP000579153">
    <property type="component" value="Unassembled WGS sequence"/>
</dbReference>
<dbReference type="AlphaFoldDB" id="A0A7W9G0N6"/>
<organism evidence="2 3">
    <name type="scientific">Nonomuraea jabiensis</name>
    <dbReference type="NCBI Taxonomy" id="882448"/>
    <lineage>
        <taxon>Bacteria</taxon>
        <taxon>Bacillati</taxon>
        <taxon>Actinomycetota</taxon>
        <taxon>Actinomycetes</taxon>
        <taxon>Streptosporangiales</taxon>
        <taxon>Streptosporangiaceae</taxon>
        <taxon>Nonomuraea</taxon>
    </lineage>
</organism>
<dbReference type="InterPro" id="IPR036736">
    <property type="entry name" value="ACP-like_sf"/>
</dbReference>
<proteinExistence type="predicted"/>
<name>A0A7W9G0N6_9ACTN</name>
<gene>
    <name evidence="2" type="ORF">HD596_001725</name>
</gene>
<evidence type="ECO:0000313" key="2">
    <source>
        <dbReference type="EMBL" id="MBB5774969.1"/>
    </source>
</evidence>
<dbReference type="SUPFAM" id="SSF47336">
    <property type="entry name" value="ACP-like"/>
    <property type="match status" value="1"/>
</dbReference>
<comment type="caution">
    <text evidence="2">The sequence shown here is derived from an EMBL/GenBank/DDBJ whole genome shotgun (WGS) entry which is preliminary data.</text>
</comment>
<protein>
    <submittedName>
        <fullName evidence="2">Acyl carrier protein</fullName>
    </submittedName>
</protein>
<feature type="domain" description="Carrier" evidence="1">
    <location>
        <begin position="1"/>
        <end position="69"/>
    </location>
</feature>
<dbReference type="PROSITE" id="PS50075">
    <property type="entry name" value="CARRIER"/>
    <property type="match status" value="1"/>
</dbReference>
<dbReference type="InterPro" id="IPR009081">
    <property type="entry name" value="PP-bd_ACP"/>
</dbReference>
<dbReference type="EMBL" id="JACHMB010000001">
    <property type="protein sequence ID" value="MBB5774969.1"/>
    <property type="molecule type" value="Genomic_DNA"/>
</dbReference>
<accession>A0A7W9G0N6</accession>
<keyword evidence="3" id="KW-1185">Reference proteome</keyword>
<dbReference type="Pfam" id="PF00550">
    <property type="entry name" value="PP-binding"/>
    <property type="match status" value="1"/>
</dbReference>